<keyword evidence="2" id="KW-0812">Transmembrane</keyword>
<dbReference type="Proteomes" id="UP001500957">
    <property type="component" value="Unassembled WGS sequence"/>
</dbReference>
<sequence>MGTRAKPSPRPEEGAGPRLLAQFRPAALAFLAPLLAAPYIGIVWEWIAPKPTYVNLSGEVYLNNQDTSEFIAADGWFLILGLLLGIGTGAIGYWRRRGDLTVIVALTGSSILASLIAREVGEAFGPPPIQQTALTLADGQTISGSLELASDGILFAWGVGILLVYLSLIVGLERGQTEDELDAPPTRSDADTDELAEASVGARSLAGEVGAGQRRQMGEHDPLPAEQRDLGS</sequence>
<protein>
    <recommendedName>
        <fullName evidence="5">DUF2567 domain-containing protein</fullName>
    </recommendedName>
</protein>
<feature type="transmembrane region" description="Helical" evidence="2">
    <location>
        <begin position="100"/>
        <end position="117"/>
    </location>
</feature>
<evidence type="ECO:0000256" key="2">
    <source>
        <dbReference type="SAM" id="Phobius"/>
    </source>
</evidence>
<feature type="transmembrane region" description="Helical" evidence="2">
    <location>
        <begin position="75"/>
        <end position="93"/>
    </location>
</feature>
<feature type="transmembrane region" description="Helical" evidence="2">
    <location>
        <begin position="153"/>
        <end position="172"/>
    </location>
</feature>
<proteinExistence type="predicted"/>
<accession>A0ABN1GSP9</accession>
<dbReference type="RefSeq" id="WP_344604387.1">
    <property type="nucleotide sequence ID" value="NZ_BAAAHE010000015.1"/>
</dbReference>
<keyword evidence="2" id="KW-1133">Transmembrane helix</keyword>
<evidence type="ECO:0000313" key="4">
    <source>
        <dbReference type="Proteomes" id="UP001500957"/>
    </source>
</evidence>
<feature type="region of interest" description="Disordered" evidence="1">
    <location>
        <begin position="177"/>
        <end position="232"/>
    </location>
</feature>
<comment type="caution">
    <text evidence="3">The sequence shown here is derived from an EMBL/GenBank/DDBJ whole genome shotgun (WGS) entry which is preliminary data.</text>
</comment>
<reference evidence="3 4" key="1">
    <citation type="journal article" date="2019" name="Int. J. Syst. Evol. Microbiol.">
        <title>The Global Catalogue of Microorganisms (GCM) 10K type strain sequencing project: providing services to taxonomists for standard genome sequencing and annotation.</title>
        <authorList>
            <consortium name="The Broad Institute Genomics Platform"/>
            <consortium name="The Broad Institute Genome Sequencing Center for Infectious Disease"/>
            <person name="Wu L."/>
            <person name="Ma J."/>
        </authorList>
    </citation>
    <scope>NUCLEOTIDE SEQUENCE [LARGE SCALE GENOMIC DNA]</scope>
    <source>
        <strain evidence="3 4">JCM 10671</strain>
    </source>
</reference>
<dbReference type="EMBL" id="BAAAHE010000015">
    <property type="protein sequence ID" value="GAA0618447.1"/>
    <property type="molecule type" value="Genomic_DNA"/>
</dbReference>
<keyword evidence="4" id="KW-1185">Reference proteome</keyword>
<evidence type="ECO:0000256" key="1">
    <source>
        <dbReference type="SAM" id="MobiDB-lite"/>
    </source>
</evidence>
<gene>
    <name evidence="3" type="ORF">GCM10009547_20970</name>
</gene>
<name>A0ABN1GSP9_9ACTN</name>
<evidence type="ECO:0000313" key="3">
    <source>
        <dbReference type="EMBL" id="GAA0618447.1"/>
    </source>
</evidence>
<evidence type="ECO:0008006" key="5">
    <source>
        <dbReference type="Google" id="ProtNLM"/>
    </source>
</evidence>
<feature type="compositionally biased region" description="Basic and acidic residues" evidence="1">
    <location>
        <begin position="216"/>
        <end position="232"/>
    </location>
</feature>
<feature type="transmembrane region" description="Helical" evidence="2">
    <location>
        <begin position="26"/>
        <end position="47"/>
    </location>
</feature>
<organism evidence="3 4">
    <name type="scientific">Sporichthya brevicatena</name>
    <dbReference type="NCBI Taxonomy" id="171442"/>
    <lineage>
        <taxon>Bacteria</taxon>
        <taxon>Bacillati</taxon>
        <taxon>Actinomycetota</taxon>
        <taxon>Actinomycetes</taxon>
        <taxon>Sporichthyales</taxon>
        <taxon>Sporichthyaceae</taxon>
        <taxon>Sporichthya</taxon>
    </lineage>
</organism>
<keyword evidence="2" id="KW-0472">Membrane</keyword>